<name>A0AAV5GVH6_9BASI</name>
<dbReference type="Proteomes" id="UP001342314">
    <property type="component" value="Unassembled WGS sequence"/>
</dbReference>
<feature type="region of interest" description="Disordered" evidence="1">
    <location>
        <begin position="221"/>
        <end position="306"/>
    </location>
</feature>
<feature type="signal peptide" evidence="2">
    <location>
        <begin position="1"/>
        <end position="39"/>
    </location>
</feature>
<feature type="region of interest" description="Disordered" evidence="1">
    <location>
        <begin position="149"/>
        <end position="179"/>
    </location>
</feature>
<keyword evidence="2" id="KW-0732">Signal</keyword>
<proteinExistence type="predicted"/>
<feature type="compositionally biased region" description="Basic and acidic residues" evidence="1">
    <location>
        <begin position="165"/>
        <end position="179"/>
    </location>
</feature>
<dbReference type="EMBL" id="BQKY01000011">
    <property type="protein sequence ID" value="GJN92588.1"/>
    <property type="molecule type" value="Genomic_DNA"/>
</dbReference>
<keyword evidence="4" id="KW-1185">Reference proteome</keyword>
<sequence length="334" mass="34669">MLKLGWARARPLARRHGEQTALWLVVAVSLALPVTRSSGAQVPYDGSAGPPIFPTLSRSSSNPPPSACAHGQELGALVPLLACCRGCEPAARYGLLPDIEEAKDESDEASCYQVKWSAAAWKQHEDEKRERAEREERIAQARALAASYAPHAPRKPGEQACGTEKTAEQEEEAARESKLGRVAAQGGVDALARARADGVGAAHHAYDDESVALVTRIASASSVGDGSGEPTGPSSPTNVVTTLLTDEPPELPTHAVNTTVASPTAHDKPAEPPAATQMEPISAAPAMRPSPPKPERPPKRRFSSAAASVTRAAAAFGQGLVTGGGAVVGSITKA</sequence>
<gene>
    <name evidence="3" type="ORF">Rhopal_005619-T1</name>
</gene>
<evidence type="ECO:0000256" key="1">
    <source>
        <dbReference type="SAM" id="MobiDB-lite"/>
    </source>
</evidence>
<comment type="caution">
    <text evidence="3">The sequence shown here is derived from an EMBL/GenBank/DDBJ whole genome shotgun (WGS) entry which is preliminary data.</text>
</comment>
<organism evidence="3 4">
    <name type="scientific">Rhodotorula paludigena</name>
    <dbReference type="NCBI Taxonomy" id="86838"/>
    <lineage>
        <taxon>Eukaryota</taxon>
        <taxon>Fungi</taxon>
        <taxon>Dikarya</taxon>
        <taxon>Basidiomycota</taxon>
        <taxon>Pucciniomycotina</taxon>
        <taxon>Microbotryomycetes</taxon>
        <taxon>Sporidiobolales</taxon>
        <taxon>Sporidiobolaceae</taxon>
        <taxon>Rhodotorula</taxon>
    </lineage>
</organism>
<dbReference type="AlphaFoldDB" id="A0AAV5GVH6"/>
<feature type="chain" id="PRO_5043360673" evidence="2">
    <location>
        <begin position="40"/>
        <end position="334"/>
    </location>
</feature>
<evidence type="ECO:0000313" key="4">
    <source>
        <dbReference type="Proteomes" id="UP001342314"/>
    </source>
</evidence>
<reference evidence="3 4" key="1">
    <citation type="submission" date="2021-12" db="EMBL/GenBank/DDBJ databases">
        <title>High titer production of polyol ester of fatty acids by Rhodotorula paludigena BS15 towards product separation-free biomass refinery.</title>
        <authorList>
            <person name="Mano J."/>
            <person name="Ono H."/>
            <person name="Tanaka T."/>
            <person name="Naito K."/>
            <person name="Sushida H."/>
            <person name="Ike M."/>
            <person name="Tokuyasu K."/>
            <person name="Kitaoka M."/>
        </authorList>
    </citation>
    <scope>NUCLEOTIDE SEQUENCE [LARGE SCALE GENOMIC DNA]</scope>
    <source>
        <strain evidence="3 4">BS15</strain>
    </source>
</reference>
<accession>A0AAV5GVH6</accession>
<evidence type="ECO:0000256" key="2">
    <source>
        <dbReference type="SAM" id="SignalP"/>
    </source>
</evidence>
<evidence type="ECO:0000313" key="3">
    <source>
        <dbReference type="EMBL" id="GJN92588.1"/>
    </source>
</evidence>
<feature type="compositionally biased region" description="Polar residues" evidence="1">
    <location>
        <begin position="232"/>
        <end position="244"/>
    </location>
</feature>
<protein>
    <submittedName>
        <fullName evidence="3">Uncharacterized protein</fullName>
    </submittedName>
</protein>